<dbReference type="PANTHER" id="PTHR11986:SF79">
    <property type="entry name" value="ACETYLORNITHINE AMINOTRANSFERASE, MITOCHONDRIAL"/>
    <property type="match status" value="1"/>
</dbReference>
<name>A0A3E4QYS4_9ACTN</name>
<comment type="similarity">
    <text evidence="5">Belongs to the class-III pyridoxal-phosphate-dependent aminotransferase family.</text>
</comment>
<evidence type="ECO:0000313" key="7">
    <source>
        <dbReference type="Proteomes" id="UP000260943"/>
    </source>
</evidence>
<evidence type="ECO:0000256" key="1">
    <source>
        <dbReference type="ARBA" id="ARBA00001933"/>
    </source>
</evidence>
<dbReference type="RefSeq" id="WP_117678856.1">
    <property type="nucleotide sequence ID" value="NZ_QSRJ01000001.1"/>
</dbReference>
<evidence type="ECO:0000256" key="2">
    <source>
        <dbReference type="ARBA" id="ARBA00022576"/>
    </source>
</evidence>
<dbReference type="InterPro" id="IPR015422">
    <property type="entry name" value="PyrdxlP-dep_Trfase_small"/>
</dbReference>
<dbReference type="Gene3D" id="3.90.1150.10">
    <property type="entry name" value="Aspartate Aminotransferase, domain 1"/>
    <property type="match status" value="1"/>
</dbReference>
<keyword evidence="2 6" id="KW-0032">Aminotransferase</keyword>
<organism evidence="6 7">
    <name type="scientific">Collinsella tanakaei</name>
    <dbReference type="NCBI Taxonomy" id="626935"/>
    <lineage>
        <taxon>Bacteria</taxon>
        <taxon>Bacillati</taxon>
        <taxon>Actinomycetota</taxon>
        <taxon>Coriobacteriia</taxon>
        <taxon>Coriobacteriales</taxon>
        <taxon>Coriobacteriaceae</taxon>
        <taxon>Collinsella</taxon>
    </lineage>
</organism>
<dbReference type="EMBL" id="QSRJ01000001">
    <property type="protein sequence ID" value="RGL12362.1"/>
    <property type="molecule type" value="Genomic_DNA"/>
</dbReference>
<dbReference type="InterPro" id="IPR015424">
    <property type="entry name" value="PyrdxlP-dep_Trfase"/>
</dbReference>
<proteinExistence type="inferred from homology"/>
<dbReference type="GO" id="GO:0008483">
    <property type="term" value="F:transaminase activity"/>
    <property type="evidence" value="ECO:0007669"/>
    <property type="project" value="UniProtKB-KW"/>
</dbReference>
<dbReference type="PIRSF" id="PIRSF000521">
    <property type="entry name" value="Transaminase_4ab_Lys_Orn"/>
    <property type="match status" value="1"/>
</dbReference>
<dbReference type="InterPro" id="IPR049704">
    <property type="entry name" value="Aminotrans_3_PPA_site"/>
</dbReference>
<sequence>MSLGLQKALESSYVMNTFARMPVEFVEGHGMTLVGDDGTEYRDFLAGIGVCSLGHCHPVLVEAIQRQAERLLHVSNYYYIERRGELAAILSKLASGDMDGALMIADAVRAGDEAAAVALGLPTENDQVWKTFFANSGAEANEGAMKLARLYAKRSGNGGNTIVALRGSFHGRTLETIAATMQDRLQDAFKPLPQDFLACTPNDVDELTALFEEHGSEICAVMVEPIQGESGVHPLTPEFFKAAHDLAHAHGALLIADEVQTGVFRSGKPFAFQAYGIEPDIMSLAKGIAGGVPMGAVMAKASVADAFNPGDHGTTFGGSALAVAASCAVLCELVRGEYDKHVQEVGDYMAARLAGLPHVIDVRGCGLMLGCDLDDAAGDAHDVVGAALASGFVINATGAHTLRFLPPLICERQDVDALIDALSAILA</sequence>
<dbReference type="CDD" id="cd00610">
    <property type="entry name" value="OAT_like"/>
    <property type="match status" value="1"/>
</dbReference>
<evidence type="ECO:0000256" key="5">
    <source>
        <dbReference type="RuleBase" id="RU003560"/>
    </source>
</evidence>
<reference evidence="6 7" key="1">
    <citation type="submission" date="2018-08" db="EMBL/GenBank/DDBJ databases">
        <title>A genome reference for cultivated species of the human gut microbiota.</title>
        <authorList>
            <person name="Zou Y."/>
            <person name="Xue W."/>
            <person name="Luo G."/>
        </authorList>
    </citation>
    <scope>NUCLEOTIDE SEQUENCE [LARGE SCALE GENOMIC DNA]</scope>
    <source>
        <strain evidence="6 7">TF08-14</strain>
    </source>
</reference>
<dbReference type="InterPro" id="IPR015421">
    <property type="entry name" value="PyrdxlP-dep_Trfase_major"/>
</dbReference>
<dbReference type="GO" id="GO:0030170">
    <property type="term" value="F:pyridoxal phosphate binding"/>
    <property type="evidence" value="ECO:0007669"/>
    <property type="project" value="InterPro"/>
</dbReference>
<comment type="cofactor">
    <cofactor evidence="1">
        <name>pyridoxal 5'-phosphate</name>
        <dbReference type="ChEBI" id="CHEBI:597326"/>
    </cofactor>
</comment>
<dbReference type="GO" id="GO:0042802">
    <property type="term" value="F:identical protein binding"/>
    <property type="evidence" value="ECO:0007669"/>
    <property type="project" value="TreeGrafter"/>
</dbReference>
<dbReference type="PANTHER" id="PTHR11986">
    <property type="entry name" value="AMINOTRANSFERASE CLASS III"/>
    <property type="match status" value="1"/>
</dbReference>
<dbReference type="PROSITE" id="PS00600">
    <property type="entry name" value="AA_TRANSFER_CLASS_3"/>
    <property type="match status" value="1"/>
</dbReference>
<protein>
    <submittedName>
        <fullName evidence="6">Aminotransferase class III-fold pyridoxal phosphate-dependent enzyme</fullName>
    </submittedName>
</protein>
<dbReference type="Proteomes" id="UP000260943">
    <property type="component" value="Unassembled WGS sequence"/>
</dbReference>
<dbReference type="Pfam" id="PF00202">
    <property type="entry name" value="Aminotran_3"/>
    <property type="match status" value="2"/>
</dbReference>
<evidence type="ECO:0000256" key="4">
    <source>
        <dbReference type="ARBA" id="ARBA00022898"/>
    </source>
</evidence>
<evidence type="ECO:0000313" key="6">
    <source>
        <dbReference type="EMBL" id="RGL12362.1"/>
    </source>
</evidence>
<keyword evidence="4 5" id="KW-0663">Pyridoxal phosphate</keyword>
<keyword evidence="3 6" id="KW-0808">Transferase</keyword>
<dbReference type="AlphaFoldDB" id="A0A3E4QYS4"/>
<dbReference type="SUPFAM" id="SSF53383">
    <property type="entry name" value="PLP-dependent transferases"/>
    <property type="match status" value="1"/>
</dbReference>
<dbReference type="InterPro" id="IPR050103">
    <property type="entry name" value="Class-III_PLP-dep_AT"/>
</dbReference>
<comment type="caution">
    <text evidence="6">The sequence shown here is derived from an EMBL/GenBank/DDBJ whole genome shotgun (WGS) entry which is preliminary data.</text>
</comment>
<evidence type="ECO:0000256" key="3">
    <source>
        <dbReference type="ARBA" id="ARBA00022679"/>
    </source>
</evidence>
<dbReference type="InterPro" id="IPR005814">
    <property type="entry name" value="Aminotrans_3"/>
</dbReference>
<accession>A0A3E4QYS4</accession>
<dbReference type="Gene3D" id="3.40.640.10">
    <property type="entry name" value="Type I PLP-dependent aspartate aminotransferase-like (Major domain)"/>
    <property type="match status" value="1"/>
</dbReference>
<gene>
    <name evidence="6" type="ORF">DXC81_01525</name>
</gene>